<dbReference type="AlphaFoldDB" id="A0A8J6HC26"/>
<gene>
    <name evidence="1" type="ORF">GEV33_011796</name>
</gene>
<organism evidence="1 2">
    <name type="scientific">Tenebrio molitor</name>
    <name type="common">Yellow mealworm beetle</name>
    <dbReference type="NCBI Taxonomy" id="7067"/>
    <lineage>
        <taxon>Eukaryota</taxon>
        <taxon>Metazoa</taxon>
        <taxon>Ecdysozoa</taxon>
        <taxon>Arthropoda</taxon>
        <taxon>Hexapoda</taxon>
        <taxon>Insecta</taxon>
        <taxon>Pterygota</taxon>
        <taxon>Neoptera</taxon>
        <taxon>Endopterygota</taxon>
        <taxon>Coleoptera</taxon>
        <taxon>Polyphaga</taxon>
        <taxon>Cucujiformia</taxon>
        <taxon>Tenebrionidae</taxon>
        <taxon>Tenebrio</taxon>
    </lineage>
</organism>
<evidence type="ECO:0000313" key="2">
    <source>
        <dbReference type="Proteomes" id="UP000719412"/>
    </source>
</evidence>
<reference evidence="1" key="2">
    <citation type="submission" date="2021-08" db="EMBL/GenBank/DDBJ databases">
        <authorList>
            <person name="Eriksson T."/>
        </authorList>
    </citation>
    <scope>NUCLEOTIDE SEQUENCE</scope>
    <source>
        <strain evidence="1">Stoneville</strain>
        <tissue evidence="1">Whole head</tissue>
    </source>
</reference>
<sequence>MSISCPVWSNVRQVVAELKTNCPPEYKVVNVSGVKSRDVVPCHWTVHYLLVKDRRRWHPQNFVAEMMERRPRNLFAHKMNVIFDGPDIFCEHIMYLRCRDGSGCIRGGLQHLMQGYRPELHHVDDVAVQLFWPEEIRVIVESVDEGYCSGGEDNFN</sequence>
<reference evidence="1" key="1">
    <citation type="journal article" date="2020" name="J Insects Food Feed">
        <title>The yellow mealworm (Tenebrio molitor) genome: a resource for the emerging insects as food and feed industry.</title>
        <authorList>
            <person name="Eriksson T."/>
            <person name="Andere A."/>
            <person name="Kelstrup H."/>
            <person name="Emery V."/>
            <person name="Picard C."/>
        </authorList>
    </citation>
    <scope>NUCLEOTIDE SEQUENCE</scope>
    <source>
        <strain evidence="1">Stoneville</strain>
        <tissue evidence="1">Whole head</tissue>
    </source>
</reference>
<comment type="caution">
    <text evidence="1">The sequence shown here is derived from an EMBL/GenBank/DDBJ whole genome shotgun (WGS) entry which is preliminary data.</text>
</comment>
<dbReference type="Proteomes" id="UP000719412">
    <property type="component" value="Unassembled WGS sequence"/>
</dbReference>
<dbReference type="EMBL" id="JABDTM020027125">
    <property type="protein sequence ID" value="KAH0810993.1"/>
    <property type="molecule type" value="Genomic_DNA"/>
</dbReference>
<evidence type="ECO:0000313" key="1">
    <source>
        <dbReference type="EMBL" id="KAH0810993.1"/>
    </source>
</evidence>
<keyword evidence="2" id="KW-1185">Reference proteome</keyword>
<accession>A0A8J6HC26</accession>
<protein>
    <submittedName>
        <fullName evidence="1">Uncharacterized protein</fullName>
    </submittedName>
</protein>
<proteinExistence type="predicted"/>
<name>A0A8J6HC26_TENMO</name>